<dbReference type="Proteomes" id="UP000031829">
    <property type="component" value="Chromosome"/>
</dbReference>
<keyword evidence="2" id="KW-0645">Protease</keyword>
<dbReference type="AlphaFoldDB" id="A0A0B6AET9"/>
<dbReference type="PANTHER" id="PTHR36435:SF1">
    <property type="entry name" value="CAAX AMINO TERMINAL PROTEASE FAMILY PROTEIN"/>
    <property type="match status" value="1"/>
</dbReference>
<name>A0A0B6AET9_PRIM2</name>
<dbReference type="HOGENOM" id="CLU_052492_2_0_9"/>
<evidence type="ECO:0000259" key="1">
    <source>
        <dbReference type="Pfam" id="PF02517"/>
    </source>
</evidence>
<organism evidence="2 3">
    <name type="scientific">Priestia megaterium (strain ATCC 14581 / DSM 32 / CCUG 1817 / JCM 2506 / NBRC 15308 / NCIMB 9376 / NCTC 10342 / NRRL B-14308 / VKM B-512 / Ford 19)</name>
    <name type="common">Bacillus megaterium</name>
    <dbReference type="NCBI Taxonomy" id="1348623"/>
    <lineage>
        <taxon>Bacteria</taxon>
        <taxon>Bacillati</taxon>
        <taxon>Bacillota</taxon>
        <taxon>Bacilli</taxon>
        <taxon>Bacillales</taxon>
        <taxon>Bacillaceae</taxon>
        <taxon>Priestia</taxon>
    </lineage>
</organism>
<dbReference type="InterPro" id="IPR052710">
    <property type="entry name" value="CAAX_protease"/>
</dbReference>
<proteinExistence type="predicted"/>
<accession>A0A0B6AET9</accession>
<dbReference type="GO" id="GO:0080120">
    <property type="term" value="P:CAAX-box protein maturation"/>
    <property type="evidence" value="ECO:0007669"/>
    <property type="project" value="UniProtKB-ARBA"/>
</dbReference>
<evidence type="ECO:0000313" key="3">
    <source>
        <dbReference type="Proteomes" id="UP000031829"/>
    </source>
</evidence>
<dbReference type="GeneID" id="93644145"/>
<sequence>MKNYLNVEEGKNSWKRYVSTTILASVFMLLGSIIYIIAEIIMVAADESGKSYFDFDSGVAVGINANLDFLLSHIMYICWIFGLWIGIRFIHKRKMKSLITANKRVNWKKVIWSFGTFSLLLIISQLIDVVFNHSDYSWNHVSVKEYVLLILITFLLVPIQTTTEELFFRGLLLQWVSKKVKRPILLAIIVGLMFSIGHFANPEMNKSIILVGLDYIVAGFALTYIAIKTKSLEITIGAHAANNMFLALFLTTDDSVFGSIPSLFKVADTEPGANLIWSIVMFSVFYILCRGKIKKEEAADKDQLIA</sequence>
<dbReference type="InterPro" id="IPR003675">
    <property type="entry name" value="Rce1/LyrA-like_dom"/>
</dbReference>
<dbReference type="GO" id="GO:0006508">
    <property type="term" value="P:proteolysis"/>
    <property type="evidence" value="ECO:0007669"/>
    <property type="project" value="UniProtKB-KW"/>
</dbReference>
<gene>
    <name evidence="2" type="ORF">BG04_649</name>
</gene>
<dbReference type="PANTHER" id="PTHR36435">
    <property type="entry name" value="SLR1288 PROTEIN"/>
    <property type="match status" value="1"/>
</dbReference>
<dbReference type="RefSeq" id="WP_016766344.1">
    <property type="nucleotide sequence ID" value="NZ_BCVB01000012.1"/>
</dbReference>
<keyword evidence="2" id="KW-0378">Hydrolase</keyword>
<dbReference type="Pfam" id="PF02517">
    <property type="entry name" value="Rce1-like"/>
    <property type="match status" value="1"/>
</dbReference>
<protein>
    <submittedName>
        <fullName evidence="2">CAAX protease self-immunity family protein</fullName>
    </submittedName>
</protein>
<dbReference type="EMBL" id="CP009920">
    <property type="protein sequence ID" value="AJI22011.1"/>
    <property type="molecule type" value="Genomic_DNA"/>
</dbReference>
<evidence type="ECO:0000313" key="2">
    <source>
        <dbReference type="EMBL" id="AJI22011.1"/>
    </source>
</evidence>
<feature type="domain" description="CAAX prenyl protease 2/Lysostaphin resistance protein A-like" evidence="1">
    <location>
        <begin position="147"/>
        <end position="245"/>
    </location>
</feature>
<dbReference type="KEGG" id="bmeg:BG04_649"/>
<reference evidence="2 3" key="1">
    <citation type="journal article" date="2015" name="Genome Announc.">
        <title>Complete genome sequences for 35 biothreat assay-relevant bacillus species.</title>
        <authorList>
            <person name="Johnson S.L."/>
            <person name="Daligault H.E."/>
            <person name="Davenport K.W."/>
            <person name="Jaissle J."/>
            <person name="Frey K.G."/>
            <person name="Ladner J.T."/>
            <person name="Broomall S.M."/>
            <person name="Bishop-Lilly K.A."/>
            <person name="Bruce D.C."/>
            <person name="Gibbons H.S."/>
            <person name="Coyne S.R."/>
            <person name="Lo C.C."/>
            <person name="Meincke L."/>
            <person name="Munk A.C."/>
            <person name="Koroleva G.I."/>
            <person name="Rosenzweig C.N."/>
            <person name="Palacios G.F."/>
            <person name="Redden C.L."/>
            <person name="Minogue T.D."/>
            <person name="Chain P.S."/>
        </authorList>
    </citation>
    <scope>NUCLEOTIDE SEQUENCE [LARGE SCALE GENOMIC DNA]</scope>
    <source>
        <strain evidence="3">ATCC 14581 / DSM 32 / JCM 2506 / NBRC 15308 / NCIMB 9376 / NCTC 10342 / NRRL B-14308 / VKM B-512</strain>
    </source>
</reference>
<dbReference type="GO" id="GO:0004175">
    <property type="term" value="F:endopeptidase activity"/>
    <property type="evidence" value="ECO:0007669"/>
    <property type="project" value="UniProtKB-ARBA"/>
</dbReference>